<dbReference type="Proteomes" id="UP001197093">
    <property type="component" value="Unassembled WGS sequence"/>
</dbReference>
<proteinExistence type="predicted"/>
<accession>A0AAD4EW69</accession>
<feature type="compositionally biased region" description="Polar residues" evidence="3">
    <location>
        <begin position="149"/>
        <end position="177"/>
    </location>
</feature>
<comment type="caution">
    <text evidence="5">The sequence shown here is derived from an EMBL/GenBank/DDBJ whole genome shotgun (WGS) entry which is preliminary data.</text>
</comment>
<organism evidence="5 6">
    <name type="scientific">Staphylotrichum longicolle</name>
    <dbReference type="NCBI Taxonomy" id="669026"/>
    <lineage>
        <taxon>Eukaryota</taxon>
        <taxon>Fungi</taxon>
        <taxon>Dikarya</taxon>
        <taxon>Ascomycota</taxon>
        <taxon>Pezizomycotina</taxon>
        <taxon>Sordariomycetes</taxon>
        <taxon>Sordariomycetidae</taxon>
        <taxon>Sordariales</taxon>
        <taxon>Chaetomiaceae</taxon>
        <taxon>Staphylotrichum</taxon>
    </lineage>
</organism>
<gene>
    <name evidence="5" type="ORF">NEMBOFW57_004843</name>
</gene>
<dbReference type="PROSITE" id="PS51635">
    <property type="entry name" value="PNPLA"/>
    <property type="match status" value="1"/>
</dbReference>
<feature type="compositionally biased region" description="Pro residues" evidence="3">
    <location>
        <begin position="502"/>
        <end position="515"/>
    </location>
</feature>
<dbReference type="Pfam" id="PF01734">
    <property type="entry name" value="Patatin"/>
    <property type="match status" value="1"/>
</dbReference>
<dbReference type="EMBL" id="JAHCVI010000002">
    <property type="protein sequence ID" value="KAG7288490.1"/>
    <property type="molecule type" value="Genomic_DNA"/>
</dbReference>
<keyword evidence="6" id="KW-1185">Reference proteome</keyword>
<dbReference type="GO" id="GO:0016020">
    <property type="term" value="C:membrane"/>
    <property type="evidence" value="ECO:0007669"/>
    <property type="project" value="TreeGrafter"/>
</dbReference>
<feature type="region of interest" description="Disordered" evidence="3">
    <location>
        <begin position="455"/>
        <end position="539"/>
    </location>
</feature>
<protein>
    <recommendedName>
        <fullName evidence="4">PNPLA domain-containing protein</fullName>
    </recommendedName>
</protein>
<evidence type="ECO:0000256" key="3">
    <source>
        <dbReference type="SAM" id="MobiDB-lite"/>
    </source>
</evidence>
<dbReference type="PANTHER" id="PTHR24185:SF4">
    <property type="entry name" value="SERINE HYDROLASE, PUTATIVE (AFU_ORTHOLOGUE AFUA_2G07870)-RELATED"/>
    <property type="match status" value="1"/>
</dbReference>
<feature type="compositionally biased region" description="Basic and acidic residues" evidence="3">
    <location>
        <begin position="564"/>
        <end position="573"/>
    </location>
</feature>
<dbReference type="PANTHER" id="PTHR24185">
    <property type="entry name" value="CALCIUM-INDEPENDENT PHOSPHOLIPASE A2-GAMMA"/>
    <property type="match status" value="1"/>
</dbReference>
<dbReference type="GO" id="GO:0047499">
    <property type="term" value="F:calcium-independent phospholipase A2 activity"/>
    <property type="evidence" value="ECO:0007669"/>
    <property type="project" value="TreeGrafter"/>
</dbReference>
<dbReference type="SUPFAM" id="SSF52151">
    <property type="entry name" value="FabD/lysophospholipase-like"/>
    <property type="match status" value="1"/>
</dbReference>
<comment type="caution">
    <text evidence="2">Lacks conserved residue(s) required for the propagation of feature annotation.</text>
</comment>
<dbReference type="Gene3D" id="3.40.1090.10">
    <property type="entry name" value="Cytosolic phospholipase A2 catalytic domain"/>
    <property type="match status" value="1"/>
</dbReference>
<feature type="compositionally biased region" description="Pro residues" evidence="3">
    <location>
        <begin position="583"/>
        <end position="593"/>
    </location>
</feature>
<feature type="domain" description="PNPLA" evidence="4">
    <location>
        <begin position="22"/>
        <end position="288"/>
    </location>
</feature>
<evidence type="ECO:0000256" key="2">
    <source>
        <dbReference type="PROSITE-ProRule" id="PRU01161"/>
    </source>
</evidence>
<evidence type="ECO:0000256" key="1">
    <source>
        <dbReference type="ARBA" id="ARBA00023098"/>
    </source>
</evidence>
<evidence type="ECO:0000259" key="4">
    <source>
        <dbReference type="PROSITE" id="PS51635"/>
    </source>
</evidence>
<name>A0AAD4EW69_9PEZI</name>
<dbReference type="InterPro" id="IPR016035">
    <property type="entry name" value="Acyl_Trfase/lysoPLipase"/>
</dbReference>
<feature type="region of interest" description="Disordered" evidence="3">
    <location>
        <begin position="564"/>
        <end position="632"/>
    </location>
</feature>
<dbReference type="InterPro" id="IPR002641">
    <property type="entry name" value="PNPLA_dom"/>
</dbReference>
<keyword evidence="1" id="KW-0443">Lipid metabolism</keyword>
<sequence length="632" mass="69416">MDMDSNGLKRKDTTKGPPLRILSLDGGGVRGYSMFLILQELMHRTFVEIEGRAPRRSEIPKPCDHFDLIVGTGTGGLIALMLGRLRLDIETCKELYVRLTRMVFETDKTIAGIPYRSTLFKATKLEEAIKECVMEHTVYEKEGNDGSEAGSTHNPLSPISRSSAANPRRNPSNASVVSFSARSPSAQAARPAFSRWGNPNARLYDERENRTKTAVTAVYKGTSRGGAPAMLRSYDSRREPAPEFDCKIWEAGRATCAIGLAFKPIQIGQSVFHDDGAGNFNPSITALDEAVVNEWPGREVGVFISVGTGKRPKGSDANSSLWYEGFLGEFADARRKLIAKIEGCEKIHEQLKREHLTRRGVNIENYYRLNVEVGVGEFGMNEWNRLSDISTNTRRYLAREEEQKIVQGSSAKLAKIHFAKQRWERLSLAAPDVAQMVPDIALPLAVELPGDIPAFPLPRTPPSRQSYESGHDMLPVRGTSPSPRSSGEPPRQSPNLKQLPYPAAPPPVVPPPAPPGRHAKPSGVTSPIRNEIAADDSDRLVVNAPTPSQYRTAAGTDKIAIVAPDDHPRRFEDPALQPAPLRTGPPPLPPKTPLPEHQATYGRSSAPVLPYPHDDEAPPVVNMARKPNYTAR</sequence>
<reference evidence="5" key="1">
    <citation type="submission" date="2023-02" db="EMBL/GenBank/DDBJ databases">
        <authorList>
            <person name="Palmer J.M."/>
        </authorList>
    </citation>
    <scope>NUCLEOTIDE SEQUENCE</scope>
    <source>
        <strain evidence="5">FW57</strain>
    </source>
</reference>
<feature type="short sequence motif" description="GXGXXG" evidence="2">
    <location>
        <begin position="26"/>
        <end position="31"/>
    </location>
</feature>
<evidence type="ECO:0000313" key="5">
    <source>
        <dbReference type="EMBL" id="KAG7288490.1"/>
    </source>
</evidence>
<dbReference type="AlphaFoldDB" id="A0AAD4EW69"/>
<dbReference type="CDD" id="cd07216">
    <property type="entry name" value="Pat17_PNPLA8_PNPLA9_like3"/>
    <property type="match status" value="1"/>
</dbReference>
<evidence type="ECO:0000313" key="6">
    <source>
        <dbReference type="Proteomes" id="UP001197093"/>
    </source>
</evidence>
<feature type="short sequence motif" description="DGA/G" evidence="2">
    <location>
        <begin position="275"/>
        <end position="277"/>
    </location>
</feature>
<feature type="compositionally biased region" description="Low complexity" evidence="3">
    <location>
        <begin position="480"/>
        <end position="494"/>
    </location>
</feature>
<dbReference type="GO" id="GO:0046486">
    <property type="term" value="P:glycerolipid metabolic process"/>
    <property type="evidence" value="ECO:0007669"/>
    <property type="project" value="UniProtKB-ARBA"/>
</dbReference>
<feature type="region of interest" description="Disordered" evidence="3">
    <location>
        <begin position="141"/>
        <end position="183"/>
    </location>
</feature>
<dbReference type="GO" id="GO:0019369">
    <property type="term" value="P:arachidonate metabolic process"/>
    <property type="evidence" value="ECO:0007669"/>
    <property type="project" value="TreeGrafter"/>
</dbReference>